<comment type="caution">
    <text evidence="1">The sequence shown here is derived from an EMBL/GenBank/DDBJ whole genome shotgun (WGS) entry which is preliminary data.</text>
</comment>
<name>A0A2T4JLQ4_9RHOB</name>
<evidence type="ECO:0000313" key="2">
    <source>
        <dbReference type="Proteomes" id="UP000241899"/>
    </source>
</evidence>
<organism evidence="1 2">
    <name type="scientific">Phaeovulum veldkampii DSM 11550</name>
    <dbReference type="NCBI Taxonomy" id="1185920"/>
    <lineage>
        <taxon>Bacteria</taxon>
        <taxon>Pseudomonadati</taxon>
        <taxon>Pseudomonadota</taxon>
        <taxon>Alphaproteobacteria</taxon>
        <taxon>Rhodobacterales</taxon>
        <taxon>Paracoccaceae</taxon>
        <taxon>Phaeovulum</taxon>
    </lineage>
</organism>
<dbReference type="OrthoDB" id="7772846at2"/>
<dbReference type="Proteomes" id="UP000241899">
    <property type="component" value="Unassembled WGS sequence"/>
</dbReference>
<dbReference type="RefSeq" id="WP_107323821.1">
    <property type="nucleotide sequence ID" value="NZ_NHSP01000063.1"/>
</dbReference>
<dbReference type="AlphaFoldDB" id="A0A2T4JLQ4"/>
<dbReference type="EMBL" id="PZKF01000004">
    <property type="protein sequence ID" value="PTE18802.1"/>
    <property type="molecule type" value="Genomic_DNA"/>
</dbReference>
<gene>
    <name evidence="1" type="ORF">C5F46_02700</name>
</gene>
<proteinExistence type="predicted"/>
<sequence>MGYTLEVSRIRAGCWEGVLQGPGAPEIEITHQQAALPGLECAADGAGRWRLSLPIPAEVLWDGVQTFLITDRRDGTRLGQFTIVTGVPLEDDLRAEIDLLRAELDMLKRAFRRHCVETGG</sequence>
<accession>A0A2T4JLQ4</accession>
<reference evidence="1 2" key="1">
    <citation type="submission" date="2018-03" db="EMBL/GenBank/DDBJ databases">
        <title>Rhodobacter veldkampii.</title>
        <authorList>
            <person name="Meyer T.E."/>
            <person name="Miller S."/>
            <person name="Lodha T."/>
            <person name="Gandham S."/>
            <person name="Chintalapati S."/>
            <person name="Chintalapati V.R."/>
        </authorList>
    </citation>
    <scope>NUCLEOTIDE SEQUENCE [LARGE SCALE GENOMIC DNA]</scope>
    <source>
        <strain evidence="1 2">DSM 11550</strain>
    </source>
</reference>
<evidence type="ECO:0000313" key="1">
    <source>
        <dbReference type="EMBL" id="PTE18802.1"/>
    </source>
</evidence>
<keyword evidence="2" id="KW-1185">Reference proteome</keyword>
<protein>
    <submittedName>
        <fullName evidence="1">Uncharacterized protein</fullName>
    </submittedName>
</protein>